<dbReference type="EMBL" id="AAHSMS010000043">
    <property type="protein sequence ID" value="EBZ8651106.1"/>
    <property type="molecule type" value="Genomic_DNA"/>
</dbReference>
<organism evidence="1">
    <name type="scientific">Salmonella enterica subsp. enterica serovar Hull</name>
    <dbReference type="NCBI Taxonomy" id="1403564"/>
    <lineage>
        <taxon>Bacteria</taxon>
        <taxon>Pseudomonadati</taxon>
        <taxon>Pseudomonadota</taxon>
        <taxon>Gammaproteobacteria</taxon>
        <taxon>Enterobacterales</taxon>
        <taxon>Enterobacteriaceae</taxon>
        <taxon>Salmonella</taxon>
    </lineage>
</organism>
<dbReference type="AlphaFoldDB" id="A0A5X4PLM9"/>
<name>A0A5X4PLM9_SALET</name>
<accession>A0A5X4PLM9</accession>
<evidence type="ECO:0000313" key="1">
    <source>
        <dbReference type="EMBL" id="EBZ8651106.1"/>
    </source>
</evidence>
<gene>
    <name evidence="1" type="ORF">EHB58_23495</name>
</gene>
<protein>
    <recommendedName>
        <fullName evidence="2">Vi polysaccharide biosynthesis protein TviA</fullName>
    </recommendedName>
</protein>
<proteinExistence type="predicted"/>
<sequence length="202" mass="23519">MDLGNVSFAEPKCWPENDIYFQAGVSFLQERLNADGNRREYSFLHLNGYTFRHFLSDFPPDKDGSIVIISSPRFLPLAHFWMANHHNVIAVFDSKTNIETLVKMLKKRPSKKRHNTVIEHVPKITDRDIIILRHYLNTGNMDYIQHRYSRSYATVQQWKKKSPVNSISASWNILLCKTELNPELDLLRTQKDVDSCYAHAVA</sequence>
<reference evidence="1" key="1">
    <citation type="submission" date="2018-11" db="EMBL/GenBank/DDBJ databases">
        <authorList>
            <person name="Ashton P.M."/>
            <person name="Dallman T."/>
            <person name="Nair S."/>
            <person name="De Pinna E."/>
            <person name="Peters T."/>
            <person name="Grant K."/>
        </authorList>
    </citation>
    <scope>NUCLEOTIDE SEQUENCE</scope>
    <source>
        <strain evidence="1">638096</strain>
    </source>
</reference>
<comment type="caution">
    <text evidence="1">The sequence shown here is derived from an EMBL/GenBank/DDBJ whole genome shotgun (WGS) entry which is preliminary data.</text>
</comment>
<evidence type="ECO:0008006" key="2">
    <source>
        <dbReference type="Google" id="ProtNLM"/>
    </source>
</evidence>